<gene>
    <name evidence="1" type="ORF">AWB77_00525</name>
</gene>
<evidence type="ECO:0000313" key="1">
    <source>
        <dbReference type="EMBL" id="SAK43036.1"/>
    </source>
</evidence>
<reference evidence="1" key="1">
    <citation type="submission" date="2016-01" db="EMBL/GenBank/DDBJ databases">
        <authorList>
            <person name="Peeters C."/>
        </authorList>
    </citation>
    <scope>NUCLEOTIDE SEQUENCE</scope>
    <source>
        <strain evidence="1">LMG 29320</strain>
    </source>
</reference>
<dbReference type="EMBL" id="FCNX02000001">
    <property type="protein sequence ID" value="SAK43036.1"/>
    <property type="molecule type" value="Genomic_DNA"/>
</dbReference>
<dbReference type="RefSeq" id="WP_157694734.1">
    <property type="nucleotide sequence ID" value="NZ_FCNX02000001.1"/>
</dbReference>
<dbReference type="OrthoDB" id="8532641at2"/>
<protein>
    <submittedName>
        <fullName evidence="1">Uncharacterized protein</fullName>
    </submittedName>
</protein>
<dbReference type="Proteomes" id="UP000054903">
    <property type="component" value="Unassembled WGS sequence"/>
</dbReference>
<organism evidence="1 2">
    <name type="scientific">Caballeronia fortuita</name>
    <dbReference type="NCBI Taxonomy" id="1777138"/>
    <lineage>
        <taxon>Bacteria</taxon>
        <taxon>Pseudomonadati</taxon>
        <taxon>Pseudomonadota</taxon>
        <taxon>Betaproteobacteria</taxon>
        <taxon>Burkholderiales</taxon>
        <taxon>Burkholderiaceae</taxon>
        <taxon>Caballeronia</taxon>
    </lineage>
</organism>
<dbReference type="AlphaFoldDB" id="A0A157ZBX2"/>
<proteinExistence type="predicted"/>
<sequence length="790" mass="89410">MGVKRKLSNFLDLDAYSSLEQRAIIEDLDAYSGYARPETSGWISGSFELAKTSLIPSLLRRLHLVLLLLECFLQVTKHKLTGLRWEGNQSTWERFIGAIYSPSFFAASTSRRYELTRCLVLALECTDWRAPRDWVKRHYPVYNLTTGAIERCLERYESSELKVKAVRLWMNWPGSNIKGDRTWFELFEVRQNFGQKFTHEFHVACAAFFSRRRSTRIPLQRELPAFMAANVNLTLRARTDGEASTDFFRALSVYYLKNKSPKLSIDSAVIIWRCEFFTFANSLISQGIFAEPDAGIPSPPDRHVVGSRTHTKIIDGIETRTKTVTPIALLPLADEEALSALRERVQLDIDTLRQWATAKIDIVWKRYLTRVKSWQLGRPHPLYRRETPAENSGGRRPSALENAAATLHYNGYVCADDCIDENHYNLESIFGGDSLTNIAQALGLPTLGTLLPFATLLVIENNEITPAFLETSELYSKDGSRTGFGRTQGGYFVRGFKHRKGKGQAEQTLLVNSASARTLLQIICLTKVCREYLKKQKNDSAHFLLLSTGRAFGYPTRLRRTVDMIGSDRSRRDLSLEFVNLAGCSKEYADYLVTGFGLSPIRAQLVTKLYLDTHDTAEVARALGHSRFRYRQVCRYVPENVVNFFMERWVRIHQTRFVVEALVDSPYRLVASGLANESELVQFMENHCTDLHQTESFSNDGPPGVRERLKDATTLIGIDAGVMTVLCSISVACAGGSRVPSARANFWVEVADPLIAEIESIREIRPDLARYLDEGRALADAALVEEIIFE</sequence>
<accession>A0A157ZBX2</accession>
<name>A0A157ZBX2_9BURK</name>
<keyword evidence="2" id="KW-1185">Reference proteome</keyword>
<evidence type="ECO:0000313" key="2">
    <source>
        <dbReference type="Proteomes" id="UP000054903"/>
    </source>
</evidence>
<dbReference type="STRING" id="1777138.AWB77_00525"/>
<comment type="caution">
    <text evidence="1">The sequence shown here is derived from an EMBL/GenBank/DDBJ whole genome shotgun (WGS) entry which is preliminary data.</text>
</comment>